<name>A0A4U0EWV0_9FLAO</name>
<evidence type="ECO:0000313" key="2">
    <source>
        <dbReference type="EMBL" id="TJY36415.1"/>
    </source>
</evidence>
<feature type="transmembrane region" description="Helical" evidence="1">
    <location>
        <begin position="307"/>
        <end position="326"/>
    </location>
</feature>
<feature type="transmembrane region" description="Helical" evidence="1">
    <location>
        <begin position="7"/>
        <end position="24"/>
    </location>
</feature>
<sequence>MKHIIIINMKHIIIIISSILFSTLFYNQQIGLNISIFSVLTVIILAVSNTHKFKNKTTLLYIFIYLLTAALVFIQYTNLSILANIIAFLTLIGSVTESKSSIYVQWYNGIYTSIVGYFHRKFIKQNIKDEDETQKKAIDILHITKLIGIPLIFIIGFIVLYKNGNPIFNDIISKINFDFINLQWLLFTVLGYYLFSNIFNPVQVDSATNIDLQTGNTLRKSETFSIEALKKEKQLGTILLLLLNILIVFYLATDIISLSTINSTHASVLSSQVHSGIYTLIASIIIAIIIILYFFRGDLNFFKDNRILKNLSYTWIFLNAVLVILIATKNYNYIASFGLTYKRIGVNIYLFLTLIGLITTLLKVSKVKNFWFLMRINTRIAFGFLILFSIIDWDYSITKYNINHAPLLDLNYLINLSDNNAVLLNEYRESTNLNTEQNNRIFTKHLDYIKTVNNRNWQEYTYSNLKLKVTAKKTISNAYSR</sequence>
<evidence type="ECO:0000256" key="1">
    <source>
        <dbReference type="SAM" id="Phobius"/>
    </source>
</evidence>
<organism evidence="2 3">
    <name type="scientific">Pontimicrobium aquaticum</name>
    <dbReference type="NCBI Taxonomy" id="2565367"/>
    <lineage>
        <taxon>Bacteria</taxon>
        <taxon>Pseudomonadati</taxon>
        <taxon>Bacteroidota</taxon>
        <taxon>Flavobacteriia</taxon>
        <taxon>Flavobacteriales</taxon>
        <taxon>Flavobacteriaceae</taxon>
        <taxon>Pontimicrobium</taxon>
    </lineage>
</organism>
<feature type="transmembrane region" description="Helical" evidence="1">
    <location>
        <begin position="59"/>
        <end position="90"/>
    </location>
</feature>
<dbReference type="AlphaFoldDB" id="A0A4U0EWV0"/>
<reference evidence="2 3" key="1">
    <citation type="submission" date="2019-04" db="EMBL/GenBank/DDBJ databases">
        <title>Lacinutrix sp. nov., isolated from marine water.</title>
        <authorList>
            <person name="Kim W."/>
        </authorList>
    </citation>
    <scope>NUCLEOTIDE SEQUENCE [LARGE SCALE GENOMIC DNA]</scope>
    <source>
        <strain evidence="2 3">CAU 1491</strain>
    </source>
</reference>
<dbReference type="Pfam" id="PF13687">
    <property type="entry name" value="DUF4153"/>
    <property type="match status" value="1"/>
</dbReference>
<feature type="transmembrane region" description="Helical" evidence="1">
    <location>
        <begin position="276"/>
        <end position="295"/>
    </location>
</feature>
<feature type="transmembrane region" description="Helical" evidence="1">
    <location>
        <begin position="140"/>
        <end position="161"/>
    </location>
</feature>
<dbReference type="Proteomes" id="UP000307657">
    <property type="component" value="Unassembled WGS sequence"/>
</dbReference>
<keyword evidence="1" id="KW-0812">Transmembrane</keyword>
<dbReference type="OrthoDB" id="627992at2"/>
<gene>
    <name evidence="2" type="ORF">E5167_07065</name>
</gene>
<feature type="transmembrane region" description="Helical" evidence="1">
    <location>
        <begin position="102"/>
        <end position="119"/>
    </location>
</feature>
<keyword evidence="1" id="KW-0472">Membrane</keyword>
<keyword evidence="1" id="KW-1133">Transmembrane helix</keyword>
<dbReference type="EMBL" id="SUPL01000003">
    <property type="protein sequence ID" value="TJY36415.1"/>
    <property type="molecule type" value="Genomic_DNA"/>
</dbReference>
<keyword evidence="3" id="KW-1185">Reference proteome</keyword>
<feature type="transmembrane region" description="Helical" evidence="1">
    <location>
        <begin position="346"/>
        <end position="364"/>
    </location>
</feature>
<protein>
    <submittedName>
        <fullName evidence="2">DUF4173 domain-containing protein</fullName>
    </submittedName>
</protein>
<feature type="transmembrane region" description="Helical" evidence="1">
    <location>
        <begin position="376"/>
        <end position="393"/>
    </location>
</feature>
<evidence type="ECO:0000313" key="3">
    <source>
        <dbReference type="Proteomes" id="UP000307657"/>
    </source>
</evidence>
<feature type="transmembrane region" description="Helical" evidence="1">
    <location>
        <begin position="30"/>
        <end position="47"/>
    </location>
</feature>
<feature type="transmembrane region" description="Helical" evidence="1">
    <location>
        <begin position="235"/>
        <end position="256"/>
    </location>
</feature>
<proteinExistence type="predicted"/>
<dbReference type="InterPro" id="IPR025291">
    <property type="entry name" value="DUF4153"/>
</dbReference>
<accession>A0A4U0EWV0</accession>
<comment type="caution">
    <text evidence="2">The sequence shown here is derived from an EMBL/GenBank/DDBJ whole genome shotgun (WGS) entry which is preliminary data.</text>
</comment>
<feature type="transmembrane region" description="Helical" evidence="1">
    <location>
        <begin position="181"/>
        <end position="199"/>
    </location>
</feature>